<accession>A0AAT9HB09</accession>
<gene>
    <name evidence="1" type="ORF">SHKM778_09540</name>
</gene>
<dbReference type="InterPro" id="IPR036890">
    <property type="entry name" value="HATPase_C_sf"/>
</dbReference>
<sequence length="166" mass="17454">MPATAAVTLCPVSSDVLPATKPTPDNLAYSLTLPAAPASAAMARAATRAALHLHGLGDVTEAVVQTVSELTACACRFSAADDIYVSLRHRDGTVRVIVYDGHPRHTHPRLSAACDARRKATRRVLTAVVRSCGGTWGLDAARQPGGGTRMWAVLPTSGARAYGKRR</sequence>
<dbReference type="InterPro" id="IPR050267">
    <property type="entry name" value="Anti-sigma-factor_SerPK"/>
</dbReference>
<dbReference type="EMBL" id="AP035768">
    <property type="protein sequence ID" value="BFO14566.1"/>
    <property type="molecule type" value="Genomic_DNA"/>
</dbReference>
<reference evidence="1" key="2">
    <citation type="submission" date="2024-07" db="EMBL/GenBank/DDBJ databases">
        <title>Streptomyces haneummycinica sp. nov., a new antibiotic-producing actinobacterium isolated from marine sediment.</title>
        <authorList>
            <person name="Uemura M."/>
            <person name="Hamada M."/>
            <person name="Hirano S."/>
            <person name="Kobayashi K."/>
            <person name="Ohshiro T."/>
            <person name="Kobayashi T."/>
            <person name="Terahara T."/>
        </authorList>
    </citation>
    <scope>NUCLEOTIDE SEQUENCE</scope>
    <source>
        <strain evidence="1">KM77-8</strain>
    </source>
</reference>
<reference evidence="1" key="1">
    <citation type="submission" date="2024-06" db="EMBL/GenBank/DDBJ databases">
        <authorList>
            <consortium name="consrtm"/>
            <person name="Uemura M."/>
            <person name="Terahara T."/>
        </authorList>
    </citation>
    <scope>NUCLEOTIDE SEQUENCE</scope>
    <source>
        <strain evidence="1">KM77-8</strain>
    </source>
</reference>
<proteinExistence type="predicted"/>
<dbReference type="PANTHER" id="PTHR35526">
    <property type="entry name" value="ANTI-SIGMA-F FACTOR RSBW-RELATED"/>
    <property type="match status" value="1"/>
</dbReference>
<organism evidence="1">
    <name type="scientific">Streptomyces haneummycinicus</name>
    <dbReference type="NCBI Taxonomy" id="3074435"/>
    <lineage>
        <taxon>Bacteria</taxon>
        <taxon>Bacillati</taxon>
        <taxon>Actinomycetota</taxon>
        <taxon>Actinomycetes</taxon>
        <taxon>Kitasatosporales</taxon>
        <taxon>Streptomycetaceae</taxon>
        <taxon>Streptomyces</taxon>
    </lineage>
</organism>
<evidence type="ECO:0000313" key="1">
    <source>
        <dbReference type="EMBL" id="BFO14566.1"/>
    </source>
</evidence>
<dbReference type="AlphaFoldDB" id="A0AAT9HB09"/>
<protein>
    <recommendedName>
        <fullName evidence="2">ATP-binding protein</fullName>
    </recommendedName>
</protein>
<name>A0AAT9HB09_9ACTN</name>
<evidence type="ECO:0008006" key="2">
    <source>
        <dbReference type="Google" id="ProtNLM"/>
    </source>
</evidence>
<dbReference type="PANTHER" id="PTHR35526:SF3">
    <property type="entry name" value="ANTI-SIGMA-F FACTOR RSBW"/>
    <property type="match status" value="1"/>
</dbReference>
<dbReference type="Gene3D" id="3.30.565.10">
    <property type="entry name" value="Histidine kinase-like ATPase, C-terminal domain"/>
    <property type="match status" value="1"/>
</dbReference>
<dbReference type="SUPFAM" id="SSF55874">
    <property type="entry name" value="ATPase domain of HSP90 chaperone/DNA topoisomerase II/histidine kinase"/>
    <property type="match status" value="1"/>
</dbReference>